<evidence type="ECO:0000256" key="1">
    <source>
        <dbReference type="SAM" id="MobiDB-lite"/>
    </source>
</evidence>
<dbReference type="OrthoDB" id="8718873at2"/>
<dbReference type="RefSeq" id="WP_085227434.1">
    <property type="nucleotide sequence ID" value="NZ_BSQD01000004.1"/>
</dbReference>
<dbReference type="AlphaFoldDB" id="A0A1X7ECR4"/>
<dbReference type="Proteomes" id="UP000192911">
    <property type="component" value="Unassembled WGS sequence"/>
</dbReference>
<gene>
    <name evidence="2" type="ORF">SAMN06295900_105180</name>
</gene>
<evidence type="ECO:0000313" key="3">
    <source>
        <dbReference type="Proteomes" id="UP000192911"/>
    </source>
</evidence>
<organism evidence="2 3">
    <name type="scientific">Trinickia caryophylli</name>
    <name type="common">Paraburkholderia caryophylli</name>
    <dbReference type="NCBI Taxonomy" id="28094"/>
    <lineage>
        <taxon>Bacteria</taxon>
        <taxon>Pseudomonadati</taxon>
        <taxon>Pseudomonadota</taxon>
        <taxon>Betaproteobacteria</taxon>
        <taxon>Burkholderiales</taxon>
        <taxon>Burkholderiaceae</taxon>
        <taxon>Trinickia</taxon>
    </lineage>
</organism>
<protein>
    <submittedName>
        <fullName evidence="2">Uncharacterized protein</fullName>
    </submittedName>
</protein>
<dbReference type="EMBL" id="FXAH01000005">
    <property type="protein sequence ID" value="SMF31321.1"/>
    <property type="molecule type" value="Genomic_DNA"/>
</dbReference>
<feature type="compositionally biased region" description="Basic and acidic residues" evidence="1">
    <location>
        <begin position="1"/>
        <end position="25"/>
    </location>
</feature>
<reference evidence="3" key="1">
    <citation type="submission" date="2017-04" db="EMBL/GenBank/DDBJ databases">
        <authorList>
            <person name="Varghese N."/>
            <person name="Submissions S."/>
        </authorList>
    </citation>
    <scope>NUCLEOTIDE SEQUENCE [LARGE SCALE GENOMIC DNA]</scope>
    <source>
        <strain evidence="3">Ballard 720</strain>
    </source>
</reference>
<evidence type="ECO:0000313" key="2">
    <source>
        <dbReference type="EMBL" id="SMF31321.1"/>
    </source>
</evidence>
<sequence>MTTNDTRKQGQQSKHEEELIDKSVEDTFPASDPPAVGGTTKIGPKSGTHGERQGDDAGGSSEDGGGSDDSKRAPSQGSR</sequence>
<name>A0A1X7ECR4_TRICW</name>
<feature type="region of interest" description="Disordered" evidence="1">
    <location>
        <begin position="1"/>
        <end position="79"/>
    </location>
</feature>
<accession>A0A1X7ECR4</accession>
<dbReference type="GeneID" id="95553738"/>
<proteinExistence type="predicted"/>
<keyword evidence="3" id="KW-1185">Reference proteome</keyword>
<dbReference type="STRING" id="28094.SAMN06295900_105180"/>